<feature type="region of interest" description="Disordered" evidence="1">
    <location>
        <begin position="375"/>
        <end position="394"/>
    </location>
</feature>
<dbReference type="AlphaFoldDB" id="A0A4S8Q6U9"/>
<evidence type="ECO:0000256" key="1">
    <source>
        <dbReference type="SAM" id="MobiDB-lite"/>
    </source>
</evidence>
<dbReference type="SUPFAM" id="SSF53756">
    <property type="entry name" value="UDP-Glycosyltransferase/glycogen phosphorylase"/>
    <property type="match status" value="1"/>
</dbReference>
<evidence type="ECO:0000313" key="2">
    <source>
        <dbReference type="EMBL" id="THV40097.1"/>
    </source>
</evidence>
<dbReference type="RefSeq" id="WP_136535611.1">
    <property type="nucleotide sequence ID" value="NZ_STGY01000060.1"/>
</dbReference>
<dbReference type="Gene3D" id="3.40.50.12580">
    <property type="match status" value="1"/>
</dbReference>
<reference evidence="3" key="1">
    <citation type="submission" date="2019-04" db="EMBL/GenBank/DDBJ databases">
        <title>Nocardioides xinjiangensis sp. nov.</title>
        <authorList>
            <person name="Liu S."/>
        </authorList>
    </citation>
    <scope>NUCLEOTIDE SEQUENCE [LARGE SCALE GENOMIC DNA]</scope>
    <source>
        <strain evidence="3">18</strain>
    </source>
</reference>
<dbReference type="Proteomes" id="UP000308760">
    <property type="component" value="Unassembled WGS sequence"/>
</dbReference>
<name>A0A4S8Q6U9_9ACTN</name>
<keyword evidence="3" id="KW-1185">Reference proteome</keyword>
<accession>A0A4S8Q6U9</accession>
<evidence type="ECO:0000313" key="3">
    <source>
        <dbReference type="Proteomes" id="UP000308760"/>
    </source>
</evidence>
<sequence>MSIDPADPTFPEQRRTVVLAAANQQAIARLLYDLVPLFITDHRLHIRFTVIPGSRFEHAAHRFLRNLDLRVIPWKEVRALKPDLIISASPSRKLHRTRAPFIVLAHGAGNHRRRADFGGKVYGVAPQQLLGPRRLLPWLKRRMPTWLPLAGEASIEALARDCPEALSVATVVGDLCLERMLSSLSEWRRYRSALGIARDQKFILVSSTWGDQSLVGQGHADLPERLLASLPMDEFVVGAAPHPNIENGDGGTLRGKLFPQLRNGLIMPPLHEGWRAMVIAADLVIGDSGSVTQYATAIGKPVLLGAFGFDQMFPEDPLTELGREAPFINYDKPFAPQLLDAIERARRFDFDRVLSWRHNAGKLIAAEVYEMLDLSPRKPPEPPQLPPPETVDEHGPTRAWRLLVRFGTGYAERVRLPVSTVEEASGTVVVRADCDDRPLKARADVLLHHHERLSPADAREEIDFHLEDWEHAGTVSVLTTGGHLLVGNRRGQVIGVRCALELIDDVAADLHVWLTEHAPDPAGLDAADSLEDFQRQFETPPTFFSL</sequence>
<gene>
    <name evidence="2" type="ORF">FAB82_16355</name>
</gene>
<proteinExistence type="predicted"/>
<comment type="caution">
    <text evidence="2">The sequence shown here is derived from an EMBL/GenBank/DDBJ whole genome shotgun (WGS) entry which is preliminary data.</text>
</comment>
<dbReference type="OrthoDB" id="3661391at2"/>
<reference evidence="2 3" key="2">
    <citation type="submission" date="2019-05" db="EMBL/GenBank/DDBJ databases">
        <title>Glycomyces buryatensis sp. nov.</title>
        <authorList>
            <person name="Nikitina E."/>
        </authorList>
    </citation>
    <scope>NUCLEOTIDE SEQUENCE [LARGE SCALE GENOMIC DNA]</scope>
    <source>
        <strain evidence="2 3">18</strain>
    </source>
</reference>
<dbReference type="InterPro" id="IPR043148">
    <property type="entry name" value="TagF_C"/>
</dbReference>
<organism evidence="2 3">
    <name type="scientific">Glycomyces buryatensis</name>
    <dbReference type="NCBI Taxonomy" id="2570927"/>
    <lineage>
        <taxon>Bacteria</taxon>
        <taxon>Bacillati</taxon>
        <taxon>Actinomycetota</taxon>
        <taxon>Actinomycetes</taxon>
        <taxon>Glycomycetales</taxon>
        <taxon>Glycomycetaceae</taxon>
        <taxon>Glycomyces</taxon>
    </lineage>
</organism>
<dbReference type="EMBL" id="STGY01000060">
    <property type="protein sequence ID" value="THV40097.1"/>
    <property type="molecule type" value="Genomic_DNA"/>
</dbReference>
<protein>
    <submittedName>
        <fullName evidence="2">UDP-N-acetyl glucosamine 2-epimerase</fullName>
    </submittedName>
</protein>